<dbReference type="Pfam" id="PF05547">
    <property type="entry name" value="Peptidase_M6"/>
    <property type="match status" value="1"/>
</dbReference>
<protein>
    <submittedName>
        <fullName evidence="3">Immune inhibitor A peptidase M6-domain-containing protein</fullName>
    </submittedName>
</protein>
<dbReference type="Proteomes" id="UP001172102">
    <property type="component" value="Unassembled WGS sequence"/>
</dbReference>
<dbReference type="EMBL" id="JAUKUA010000005">
    <property type="protein sequence ID" value="KAK0712043.1"/>
    <property type="molecule type" value="Genomic_DNA"/>
</dbReference>
<proteinExistence type="predicted"/>
<comment type="caution">
    <text evidence="3">The sequence shown here is derived from an EMBL/GenBank/DDBJ whole genome shotgun (WGS) entry which is preliminary data.</text>
</comment>
<dbReference type="SUPFAM" id="SSF55486">
    <property type="entry name" value="Metalloproteases ('zincins'), catalytic domain"/>
    <property type="match status" value="1"/>
</dbReference>
<dbReference type="AlphaFoldDB" id="A0AA40AA31"/>
<dbReference type="PANTHER" id="PTHR41775">
    <property type="entry name" value="SECRETED PROTEIN-RELATED"/>
    <property type="match status" value="1"/>
</dbReference>
<dbReference type="InterPro" id="IPR008757">
    <property type="entry name" value="Peptidase_M6-like_domain"/>
</dbReference>
<evidence type="ECO:0000256" key="1">
    <source>
        <dbReference type="SAM" id="SignalP"/>
    </source>
</evidence>
<dbReference type="NCBIfam" id="TIGR03296">
    <property type="entry name" value="M6dom_TIGR03296"/>
    <property type="match status" value="1"/>
</dbReference>
<keyword evidence="4" id="KW-1185">Reference proteome</keyword>
<keyword evidence="1" id="KW-0732">Signal</keyword>
<feature type="signal peptide" evidence="1">
    <location>
        <begin position="1"/>
        <end position="22"/>
    </location>
</feature>
<dbReference type="GO" id="GO:0008233">
    <property type="term" value="F:peptidase activity"/>
    <property type="evidence" value="ECO:0007669"/>
    <property type="project" value="InterPro"/>
</dbReference>
<gene>
    <name evidence="3" type="ORF">B0H67DRAFT_611963</name>
</gene>
<dbReference type="GO" id="GO:0006508">
    <property type="term" value="P:proteolysis"/>
    <property type="evidence" value="ECO:0007669"/>
    <property type="project" value="InterPro"/>
</dbReference>
<feature type="chain" id="PRO_5041374615" evidence="1">
    <location>
        <begin position="23"/>
        <end position="413"/>
    </location>
</feature>
<sequence length="413" mass="45719">MVCLSTCLSYGRAGLVWLTVLACPTRHNGLCGDQCKTNFTLSTIVVLVDFPDKKMGSDRVDSFNHRFFGPKGNVHEYYHEVSNGKVSFTGDVIGPFTLPKKLTQYANKKSGMGKSEPNVRTMARDTVNAIKTTHDLASYDNNGNGLVDAFVIVHAGWGAEEGGPNMKNGMWSLQWYIDEEPILVGGAGVFAFTTIPENALLGVCVHEVGHLVFSWPDLYDGDPIATEGLGPWCLMAGGSWLGSPPVSKPCHPSAWCKASQGWVQVINHIKNATIKLLEVKDSHQVHRLWTNGEKTSAEYFLLENRQKKQYDANLPESGLFIFHVDDKVEDNDNELHYKFAMEQADGKNQLATEWKEGDQLPWPGDPFPGITHVTFNANSEPNSRSYAKKDTFVSVTRISDSAQTMTMDITVKI</sequence>
<evidence type="ECO:0000259" key="2">
    <source>
        <dbReference type="Pfam" id="PF05547"/>
    </source>
</evidence>
<evidence type="ECO:0000313" key="4">
    <source>
        <dbReference type="Proteomes" id="UP001172102"/>
    </source>
</evidence>
<organism evidence="3 4">
    <name type="scientific">Lasiosphaeris hirsuta</name>
    <dbReference type="NCBI Taxonomy" id="260670"/>
    <lineage>
        <taxon>Eukaryota</taxon>
        <taxon>Fungi</taxon>
        <taxon>Dikarya</taxon>
        <taxon>Ascomycota</taxon>
        <taxon>Pezizomycotina</taxon>
        <taxon>Sordariomycetes</taxon>
        <taxon>Sordariomycetidae</taxon>
        <taxon>Sordariales</taxon>
        <taxon>Lasiosphaeriaceae</taxon>
        <taxon>Lasiosphaeris</taxon>
    </lineage>
</organism>
<accession>A0AA40AA31</accession>
<evidence type="ECO:0000313" key="3">
    <source>
        <dbReference type="EMBL" id="KAK0712043.1"/>
    </source>
</evidence>
<dbReference type="PANTHER" id="PTHR41775:SF1">
    <property type="entry name" value="PEPTIDASE M6-LIKE DOMAIN-CONTAINING PROTEIN"/>
    <property type="match status" value="1"/>
</dbReference>
<feature type="domain" description="Peptidase M6-like" evidence="2">
    <location>
        <begin position="74"/>
        <end position="258"/>
    </location>
</feature>
<reference evidence="3" key="1">
    <citation type="submission" date="2023-06" db="EMBL/GenBank/DDBJ databases">
        <title>Genome-scale phylogeny and comparative genomics of the fungal order Sordariales.</title>
        <authorList>
            <consortium name="Lawrence Berkeley National Laboratory"/>
            <person name="Hensen N."/>
            <person name="Bonometti L."/>
            <person name="Westerberg I."/>
            <person name="Brannstrom I.O."/>
            <person name="Guillou S."/>
            <person name="Cros-Aarteil S."/>
            <person name="Calhoun S."/>
            <person name="Haridas S."/>
            <person name="Kuo A."/>
            <person name="Mondo S."/>
            <person name="Pangilinan J."/>
            <person name="Riley R."/>
            <person name="Labutti K."/>
            <person name="Andreopoulos B."/>
            <person name="Lipzen A."/>
            <person name="Chen C."/>
            <person name="Yanf M."/>
            <person name="Daum C."/>
            <person name="Ng V."/>
            <person name="Clum A."/>
            <person name="Steindorff A."/>
            <person name="Ohm R."/>
            <person name="Martin F."/>
            <person name="Silar P."/>
            <person name="Natvig D."/>
            <person name="Lalanne C."/>
            <person name="Gautier V."/>
            <person name="Ament-Velasquez S.L."/>
            <person name="Kruys A."/>
            <person name="Hutchinson M.I."/>
            <person name="Powell A.J."/>
            <person name="Barry K."/>
            <person name="Miller A.N."/>
            <person name="Grigoriev I.V."/>
            <person name="Debuchy R."/>
            <person name="Gladieux P."/>
            <person name="Thoren M.H."/>
            <person name="Johannesson H."/>
        </authorList>
    </citation>
    <scope>NUCLEOTIDE SEQUENCE</scope>
    <source>
        <strain evidence="3">SMH4607-1</strain>
    </source>
</reference>
<name>A0AA40AA31_9PEZI</name>